<accession>A0ACC2WH68</accession>
<evidence type="ECO:0000313" key="1">
    <source>
        <dbReference type="EMBL" id="KAJ9111098.1"/>
    </source>
</evidence>
<sequence>MSTNSTSGNEAYAQAVSATTESFVSSLIVNVAVAGAELLAWVLIRRHFRAIYEPRSYLPPKAKRAPRLTKNLVLVIWELIQSDPELVLKKNGVGKQRACVTEVLRDEMIN</sequence>
<name>A0ACC2WH68_9TREE</name>
<gene>
    <name evidence="1" type="ORF">QFC19_001297</name>
</gene>
<organism evidence="1 2">
    <name type="scientific">Naganishia cerealis</name>
    <dbReference type="NCBI Taxonomy" id="610337"/>
    <lineage>
        <taxon>Eukaryota</taxon>
        <taxon>Fungi</taxon>
        <taxon>Dikarya</taxon>
        <taxon>Basidiomycota</taxon>
        <taxon>Agaricomycotina</taxon>
        <taxon>Tremellomycetes</taxon>
        <taxon>Filobasidiales</taxon>
        <taxon>Filobasidiaceae</taxon>
        <taxon>Naganishia</taxon>
    </lineage>
</organism>
<keyword evidence="2" id="KW-1185">Reference proteome</keyword>
<dbReference type="EMBL" id="JASBWR010000009">
    <property type="protein sequence ID" value="KAJ9111098.1"/>
    <property type="molecule type" value="Genomic_DNA"/>
</dbReference>
<evidence type="ECO:0000313" key="2">
    <source>
        <dbReference type="Proteomes" id="UP001241377"/>
    </source>
</evidence>
<comment type="caution">
    <text evidence="1">The sequence shown here is derived from an EMBL/GenBank/DDBJ whole genome shotgun (WGS) entry which is preliminary data.</text>
</comment>
<dbReference type="Proteomes" id="UP001241377">
    <property type="component" value="Unassembled WGS sequence"/>
</dbReference>
<reference evidence="1" key="1">
    <citation type="submission" date="2023-04" db="EMBL/GenBank/DDBJ databases">
        <title>Draft Genome sequencing of Naganishia species isolated from polar environments using Oxford Nanopore Technology.</title>
        <authorList>
            <person name="Leo P."/>
            <person name="Venkateswaran K."/>
        </authorList>
    </citation>
    <scope>NUCLEOTIDE SEQUENCE</scope>
    <source>
        <strain evidence="1">MNA-CCFEE 5261</strain>
    </source>
</reference>
<proteinExistence type="predicted"/>
<protein>
    <submittedName>
        <fullName evidence="1">Uncharacterized protein</fullName>
    </submittedName>
</protein>